<comment type="caution">
    <text evidence="5">The sequence shown here is derived from an EMBL/GenBank/DDBJ whole genome shotgun (WGS) entry which is preliminary data.</text>
</comment>
<dbReference type="PANTHER" id="PTHR30146">
    <property type="entry name" value="LACI-RELATED TRANSCRIPTIONAL REPRESSOR"/>
    <property type="match status" value="1"/>
</dbReference>
<reference evidence="5" key="1">
    <citation type="journal article" date="2021" name="PeerJ">
        <title>Extensive microbial diversity within the chicken gut microbiome revealed by metagenomics and culture.</title>
        <authorList>
            <person name="Gilroy R."/>
            <person name="Ravi A."/>
            <person name="Getino M."/>
            <person name="Pursley I."/>
            <person name="Horton D.L."/>
            <person name="Alikhan N.F."/>
            <person name="Baker D."/>
            <person name="Gharbi K."/>
            <person name="Hall N."/>
            <person name="Watson M."/>
            <person name="Adriaenssens E.M."/>
            <person name="Foster-Nyarko E."/>
            <person name="Jarju S."/>
            <person name="Secka A."/>
            <person name="Antonio M."/>
            <person name="Oren A."/>
            <person name="Chaudhuri R.R."/>
            <person name="La Ragione R."/>
            <person name="Hildebrand F."/>
            <person name="Pallen M.J."/>
        </authorList>
    </citation>
    <scope>NUCLEOTIDE SEQUENCE</scope>
    <source>
        <strain evidence="5">ChiBcec16_6824</strain>
    </source>
</reference>
<dbReference type="InterPro" id="IPR028082">
    <property type="entry name" value="Peripla_BP_I"/>
</dbReference>
<reference evidence="5" key="2">
    <citation type="submission" date="2021-04" db="EMBL/GenBank/DDBJ databases">
        <authorList>
            <person name="Gilroy R."/>
        </authorList>
    </citation>
    <scope>NUCLEOTIDE SEQUENCE</scope>
    <source>
        <strain evidence="5">ChiBcec16_6824</strain>
    </source>
</reference>
<dbReference type="PANTHER" id="PTHR30146:SF149">
    <property type="entry name" value="HTH-TYPE TRANSCRIPTIONAL REGULATOR EBGR"/>
    <property type="match status" value="1"/>
</dbReference>
<proteinExistence type="predicted"/>
<dbReference type="Pfam" id="PF13377">
    <property type="entry name" value="Peripla_BP_3"/>
    <property type="match status" value="1"/>
</dbReference>
<name>A0A9D2BXK0_9FIRM</name>
<sequence>MATLKELAQRTGYSPATISRILSGDPALSVSDEARQRVLEEAGRLNYAATKSRRGRAPKSLLRIGLAERLTPEQQLDDPYFLYLGGLVRRQCLEQRYICLPIPALGDTYLPPEGDGLDGIVAVGEFSPAQVETLAAFSPNTVFLDASPDESRFDSVVLNYGLGIRLALEHLRALGHQDITFLGPDHRRYSTSAAPEARRASYLAWMEQAGLGDHAALLDCPMEAAAAAQAVHAALEEGQRPTALLCANEESAVGAVRALKEAGWSVPEDCSVVSFNNTPRSALLDPPLTSISAPVEEMVRTALRLLVQRASVGGKAPVRTLPQQAVLPPTLVLRQSDGPAPKRR</sequence>
<dbReference type="CDD" id="cd01544">
    <property type="entry name" value="PBP1_GalR"/>
    <property type="match status" value="1"/>
</dbReference>
<dbReference type="CDD" id="cd01392">
    <property type="entry name" value="HTH_LacI"/>
    <property type="match status" value="1"/>
</dbReference>
<gene>
    <name evidence="5" type="ORF">H9841_05060</name>
</gene>
<feature type="domain" description="HTH lacI-type" evidence="4">
    <location>
        <begin position="2"/>
        <end position="58"/>
    </location>
</feature>
<dbReference type="SUPFAM" id="SSF53822">
    <property type="entry name" value="Periplasmic binding protein-like I"/>
    <property type="match status" value="1"/>
</dbReference>
<dbReference type="Gene3D" id="3.40.50.2300">
    <property type="match status" value="2"/>
</dbReference>
<dbReference type="GO" id="GO:0003700">
    <property type="term" value="F:DNA-binding transcription factor activity"/>
    <property type="evidence" value="ECO:0007669"/>
    <property type="project" value="TreeGrafter"/>
</dbReference>
<evidence type="ECO:0000313" key="6">
    <source>
        <dbReference type="Proteomes" id="UP000823868"/>
    </source>
</evidence>
<protein>
    <submittedName>
        <fullName evidence="5">LacI family DNA-binding transcriptional regulator</fullName>
    </submittedName>
</protein>
<dbReference type="GO" id="GO:0000976">
    <property type="term" value="F:transcription cis-regulatory region binding"/>
    <property type="evidence" value="ECO:0007669"/>
    <property type="project" value="TreeGrafter"/>
</dbReference>
<dbReference type="PROSITE" id="PS50932">
    <property type="entry name" value="HTH_LACI_2"/>
    <property type="match status" value="1"/>
</dbReference>
<dbReference type="Gene3D" id="1.10.260.40">
    <property type="entry name" value="lambda repressor-like DNA-binding domains"/>
    <property type="match status" value="1"/>
</dbReference>
<dbReference type="AlphaFoldDB" id="A0A9D2BXK0"/>
<keyword evidence="3" id="KW-0804">Transcription</keyword>
<dbReference type="EMBL" id="DXDX01000092">
    <property type="protein sequence ID" value="HIY21256.1"/>
    <property type="molecule type" value="Genomic_DNA"/>
</dbReference>
<evidence type="ECO:0000313" key="5">
    <source>
        <dbReference type="EMBL" id="HIY21256.1"/>
    </source>
</evidence>
<evidence type="ECO:0000256" key="1">
    <source>
        <dbReference type="ARBA" id="ARBA00023015"/>
    </source>
</evidence>
<dbReference type="Proteomes" id="UP000823868">
    <property type="component" value="Unassembled WGS sequence"/>
</dbReference>
<dbReference type="SUPFAM" id="SSF47413">
    <property type="entry name" value="lambda repressor-like DNA-binding domains"/>
    <property type="match status" value="1"/>
</dbReference>
<dbReference type="InterPro" id="IPR000843">
    <property type="entry name" value="HTH_LacI"/>
</dbReference>
<keyword evidence="2 5" id="KW-0238">DNA-binding</keyword>
<accession>A0A9D2BXK0</accession>
<evidence type="ECO:0000256" key="3">
    <source>
        <dbReference type="ARBA" id="ARBA00023163"/>
    </source>
</evidence>
<dbReference type="InterPro" id="IPR010982">
    <property type="entry name" value="Lambda_DNA-bd_dom_sf"/>
</dbReference>
<organism evidence="5 6">
    <name type="scientific">Candidatus Flavonifractor merdigallinarum</name>
    <dbReference type="NCBI Taxonomy" id="2838589"/>
    <lineage>
        <taxon>Bacteria</taxon>
        <taxon>Bacillati</taxon>
        <taxon>Bacillota</taxon>
        <taxon>Clostridia</taxon>
        <taxon>Eubacteriales</taxon>
        <taxon>Oscillospiraceae</taxon>
        <taxon>Flavonifractor</taxon>
    </lineage>
</organism>
<keyword evidence="1" id="KW-0805">Transcription regulation</keyword>
<evidence type="ECO:0000259" key="4">
    <source>
        <dbReference type="PROSITE" id="PS50932"/>
    </source>
</evidence>
<dbReference type="Pfam" id="PF00356">
    <property type="entry name" value="LacI"/>
    <property type="match status" value="1"/>
</dbReference>
<evidence type="ECO:0000256" key="2">
    <source>
        <dbReference type="ARBA" id="ARBA00023125"/>
    </source>
</evidence>
<dbReference type="InterPro" id="IPR046335">
    <property type="entry name" value="LacI/GalR-like_sensor"/>
</dbReference>
<dbReference type="SMART" id="SM00354">
    <property type="entry name" value="HTH_LACI"/>
    <property type="match status" value="1"/>
</dbReference>